<dbReference type="AlphaFoldDB" id="A0ABD5CMW4"/>
<organism evidence="1 2">
    <name type="scientific">Paraburkholderia graminis</name>
    <dbReference type="NCBI Taxonomy" id="60548"/>
    <lineage>
        <taxon>Bacteria</taxon>
        <taxon>Pseudomonadati</taxon>
        <taxon>Pseudomonadota</taxon>
        <taxon>Betaproteobacteria</taxon>
        <taxon>Burkholderiales</taxon>
        <taxon>Burkholderiaceae</taxon>
        <taxon>Paraburkholderia</taxon>
    </lineage>
</organism>
<protein>
    <submittedName>
        <fullName evidence="1">Uncharacterized protein</fullName>
    </submittedName>
</protein>
<dbReference type="EMBL" id="JAVIZN010000002">
    <property type="protein sequence ID" value="MDR6206592.1"/>
    <property type="molecule type" value="Genomic_DNA"/>
</dbReference>
<proteinExistence type="predicted"/>
<sequence>MRRGRPTRSHRLPAFRSARYVACERTLRCRHGGTCRFAAPNLGESNVSSKAIAALPAASVGGIEGAGHQASSEKAAGRAALVPTSVKLAGELAQLRDIASPPQGPVKFSLSRKGGDNLPVLRRPSVVVIAPGAARIGDDTQSSWTRTLPVRPVQTRFTDAPPIGQAAFDAAAARDMFANIALLVEFTKRVGEVIHGAT</sequence>
<comment type="caution">
    <text evidence="1">The sequence shown here is derived from an EMBL/GenBank/DDBJ whole genome shotgun (WGS) entry which is preliminary data.</text>
</comment>
<reference evidence="1 2" key="1">
    <citation type="submission" date="2023-08" db="EMBL/GenBank/DDBJ databases">
        <title>Genome sequencing of plant associated microbes to promote plant fitness in Sorghum bicolor and Oryza sativa.</title>
        <authorList>
            <person name="Coleman-Derr D."/>
        </authorList>
    </citation>
    <scope>NUCLEOTIDE SEQUENCE [LARGE SCALE GENOMIC DNA]</scope>
    <source>
        <strain evidence="1 2">SLBN-33</strain>
    </source>
</reference>
<gene>
    <name evidence="1" type="ORF">QF025_005312</name>
</gene>
<name>A0ABD5CMW4_9BURK</name>
<accession>A0ABD5CMW4</accession>
<dbReference type="Proteomes" id="UP001245184">
    <property type="component" value="Unassembled WGS sequence"/>
</dbReference>
<evidence type="ECO:0000313" key="2">
    <source>
        <dbReference type="Proteomes" id="UP001245184"/>
    </source>
</evidence>
<evidence type="ECO:0000313" key="1">
    <source>
        <dbReference type="EMBL" id="MDR6206592.1"/>
    </source>
</evidence>